<dbReference type="RefSeq" id="XP_004184011.1">
    <property type="nucleotide sequence ID" value="XM_004183963.1"/>
</dbReference>
<reference evidence="9 10" key="1">
    <citation type="submission" date="2012-10" db="EMBL/GenBank/DDBJ databases">
        <authorList>
            <person name="Zafar N."/>
            <person name="Inman J."/>
            <person name="Hall N."/>
            <person name="Lorenzi H."/>
            <person name="Caler E."/>
        </authorList>
    </citation>
    <scope>NUCLEOTIDE SEQUENCE [LARGE SCALE GENOMIC DNA]</scope>
    <source>
        <strain evidence="9 10">IP1</strain>
    </source>
</reference>
<dbReference type="PANTHER" id="PTHR43788">
    <property type="entry name" value="DNA2/NAM7 HELICASE FAMILY MEMBER"/>
    <property type="match status" value="1"/>
</dbReference>
<dbReference type="GO" id="GO:0005694">
    <property type="term" value="C:chromosome"/>
    <property type="evidence" value="ECO:0007669"/>
    <property type="project" value="UniProtKB-ARBA"/>
</dbReference>
<dbReference type="GO" id="GO:0005737">
    <property type="term" value="C:cytoplasm"/>
    <property type="evidence" value="ECO:0007669"/>
    <property type="project" value="InterPro"/>
</dbReference>
<gene>
    <name evidence="9" type="ORF">EIN_173300</name>
</gene>
<dbReference type="GeneID" id="14883665"/>
<evidence type="ECO:0000256" key="4">
    <source>
        <dbReference type="ARBA" id="ARBA00022806"/>
    </source>
</evidence>
<dbReference type="GO" id="GO:0003724">
    <property type="term" value="F:RNA helicase activity"/>
    <property type="evidence" value="ECO:0007669"/>
    <property type="project" value="InterPro"/>
</dbReference>
<dbReference type="InterPro" id="IPR047187">
    <property type="entry name" value="SF1_C_Upf1"/>
</dbReference>
<dbReference type="GO" id="GO:0008270">
    <property type="term" value="F:zinc ion binding"/>
    <property type="evidence" value="ECO:0007669"/>
    <property type="project" value="InterPro"/>
</dbReference>
<evidence type="ECO:0000256" key="1">
    <source>
        <dbReference type="ARBA" id="ARBA00007913"/>
    </source>
</evidence>
<proteinExistence type="inferred from homology"/>
<keyword evidence="10" id="KW-1185">Reference proteome</keyword>
<protein>
    <recommendedName>
        <fullName evidence="8">Upf1 domain-containing protein</fullName>
    </recommendedName>
</protein>
<evidence type="ECO:0000256" key="3">
    <source>
        <dbReference type="ARBA" id="ARBA00022801"/>
    </source>
</evidence>
<feature type="compositionally biased region" description="Basic and acidic residues" evidence="7">
    <location>
        <begin position="549"/>
        <end position="560"/>
    </location>
</feature>
<accession>A0A0A1TYM8</accession>
<keyword evidence="3" id="KW-0378">Hydrolase</keyword>
<dbReference type="Pfam" id="PF13087">
    <property type="entry name" value="AAA_12"/>
    <property type="match status" value="1"/>
</dbReference>
<evidence type="ECO:0000256" key="6">
    <source>
        <dbReference type="PROSITE-ProRule" id="PRU01341"/>
    </source>
</evidence>
<dbReference type="InterPro" id="IPR027417">
    <property type="entry name" value="P-loop_NTPase"/>
</dbReference>
<dbReference type="FunFam" id="3.40.50.300:FF:000326">
    <property type="entry name" value="P-loop containing nucleoside triphosphate hydrolase"/>
    <property type="match status" value="1"/>
</dbReference>
<evidence type="ECO:0000256" key="5">
    <source>
        <dbReference type="ARBA" id="ARBA00022840"/>
    </source>
</evidence>
<dbReference type="InterPro" id="IPR041677">
    <property type="entry name" value="DNA2/NAM7_AAA_11"/>
</dbReference>
<dbReference type="Gene3D" id="3.40.50.300">
    <property type="entry name" value="P-loop containing nucleotide triphosphate hydrolases"/>
    <property type="match status" value="2"/>
</dbReference>
<dbReference type="InterPro" id="IPR050534">
    <property type="entry name" value="Coronavir_polyprotein_1ab"/>
</dbReference>
<dbReference type="PROSITE" id="PS51997">
    <property type="entry name" value="UPF1_CH_RICH"/>
    <property type="match status" value="1"/>
</dbReference>
<feature type="domain" description="Upf1" evidence="8">
    <location>
        <begin position="1"/>
        <end position="191"/>
    </location>
</feature>
<dbReference type="AlphaFoldDB" id="A0A0A1TYM8"/>
<evidence type="ECO:0000256" key="2">
    <source>
        <dbReference type="ARBA" id="ARBA00022741"/>
    </source>
</evidence>
<dbReference type="InterPro" id="IPR018999">
    <property type="entry name" value="UPF1_CH/ZBD"/>
</dbReference>
<dbReference type="KEGG" id="eiv:EIN_173300"/>
<dbReference type="GO" id="GO:0003723">
    <property type="term" value="F:RNA binding"/>
    <property type="evidence" value="ECO:0007669"/>
    <property type="project" value="InterPro"/>
</dbReference>
<name>A0A0A1TYM8_ENTIV</name>
<dbReference type="OrthoDB" id="6513042at2759"/>
<evidence type="ECO:0000313" key="10">
    <source>
        <dbReference type="Proteomes" id="UP000014680"/>
    </source>
</evidence>
<keyword evidence="4" id="KW-0347">Helicase</keyword>
<comment type="similarity">
    <text evidence="1">Belongs to the DNA2/NAM7 helicase family.</text>
</comment>
<dbReference type="GO" id="GO:0005524">
    <property type="term" value="F:ATP binding"/>
    <property type="evidence" value="ECO:0007669"/>
    <property type="project" value="UniProtKB-KW"/>
</dbReference>
<dbReference type="GO" id="GO:0043139">
    <property type="term" value="F:5'-3' DNA helicase activity"/>
    <property type="evidence" value="ECO:0007669"/>
    <property type="project" value="TreeGrafter"/>
</dbReference>
<organism evidence="9 10">
    <name type="scientific">Entamoeba invadens IP1</name>
    <dbReference type="NCBI Taxonomy" id="370355"/>
    <lineage>
        <taxon>Eukaryota</taxon>
        <taxon>Amoebozoa</taxon>
        <taxon>Evosea</taxon>
        <taxon>Archamoebae</taxon>
        <taxon>Mastigamoebida</taxon>
        <taxon>Entamoebidae</taxon>
        <taxon>Entamoeba</taxon>
    </lineage>
</organism>
<dbReference type="Proteomes" id="UP000014680">
    <property type="component" value="Unassembled WGS sequence"/>
</dbReference>
<dbReference type="Pfam" id="PF13086">
    <property type="entry name" value="AAA_11"/>
    <property type="match status" value="1"/>
</dbReference>
<sequence>MEEEQKCTYCDQTCGIKCEDCGKYFCNGRILNHSFSQILFHLKCQHHKNVSLKGEIIKCSKCGDSNIFNLKCNVLKEIFCHVCLRNDTVVPEIEKPAYEFSLVGETKLSQHYFGEDEEGSDVDKKEVRAIENVVYGDWDGTQIANYYKDTEEYQLTYDYLIEQEDEVDDKRNVIEDCYKSTETLFTNWQNTQPLKRLKMFKMCNVQGVDKWYVQLKLWEKKTFIKKNMVVVFTFGGPAGLVNETNFESFENHDDENELIRLTEKVDHFAISTVVRISQDSVEMYVKENLFKSKVLKEKTKMTEELAKSKLIRIYFICHSQQTTRIRFNEFVEQEEGTEKMSLILGNDNPGKKSEDDIYQSKDIYSKKTKLNETQKNAVLNAMNNPISVVIGPPGTGKTKCAAVATISYLEALKREDDNSGRAHSTRRALCVASSNSATEVFANYCSEEDLTVVRIIPYDSIGDMTKDVVDKSIYQRALDYAKELNGDVTVKPKPFKVSEVKLIQQVHPKPLKPTPIVKKVEIEKDSEMQEVAPSKPKPKAKTQTHKGVSKIDDKKDDIRHQIVPSVPQFKSDPHPKKHPKSTKEHQPPAIVQQLEFILERSNWGDYDNQRKIDSYRKSIDGFVETHLMEIIGDADCVCATSNMIMSRKLDGLKFDLSVLDEAGQVLEPQSFVTLCRGQKSILLGDLQQLTAVVKSEAGKKAKYDKSAMERFIRMGNVPVTNLNQQYRMDRGMHDFCSSMFYNGELQYAKRDVKQDEKTLEVLGNIFEQDEKKCFPLIFINHKGTESSSEQNMSLFNEEEHMIVLGLLEKMTKEIHVSEENIAVITPYFRQKSLIQQRQVTKVRIETIDGFQGNEKDFVFVSTVRCNKKGGPGFMGNYHRVNVSLTRARKVCVVVGNKKTLKRAEVWRRFFNYIAKNDSYYVWENKRLRHKSIKVNDKDEYTKFSGRKA</sequence>
<dbReference type="GO" id="GO:0000184">
    <property type="term" value="P:nuclear-transcribed mRNA catabolic process, nonsense-mediated decay"/>
    <property type="evidence" value="ECO:0007669"/>
    <property type="project" value="InterPro"/>
</dbReference>
<evidence type="ECO:0000256" key="7">
    <source>
        <dbReference type="SAM" id="MobiDB-lite"/>
    </source>
</evidence>
<dbReference type="EMBL" id="KB207112">
    <property type="protein sequence ID" value="ELP84665.1"/>
    <property type="molecule type" value="Genomic_DNA"/>
</dbReference>
<dbReference type="PANTHER" id="PTHR43788:SF8">
    <property type="entry name" value="DNA-BINDING PROTEIN SMUBP-2"/>
    <property type="match status" value="1"/>
</dbReference>
<dbReference type="Pfam" id="PF09416">
    <property type="entry name" value="UPF1_Zn_bind"/>
    <property type="match status" value="1"/>
</dbReference>
<keyword evidence="2" id="KW-0547">Nucleotide-binding</keyword>
<feature type="region of interest" description="Disordered" evidence="7">
    <location>
        <begin position="526"/>
        <end position="588"/>
    </location>
</feature>
<keyword evidence="5" id="KW-0067">ATP-binding</keyword>
<evidence type="ECO:0000259" key="8">
    <source>
        <dbReference type="PROSITE" id="PS51997"/>
    </source>
</evidence>
<dbReference type="CDD" id="cd18808">
    <property type="entry name" value="SF1_C_Upf1"/>
    <property type="match status" value="1"/>
</dbReference>
<dbReference type="InterPro" id="IPR041679">
    <property type="entry name" value="DNA2/NAM7-like_C"/>
</dbReference>
<comment type="caution">
    <text evidence="6">Lacks conserved residue(s) required for the propagation of feature annotation.</text>
</comment>
<dbReference type="GO" id="GO:0016787">
    <property type="term" value="F:hydrolase activity"/>
    <property type="evidence" value="ECO:0007669"/>
    <property type="project" value="UniProtKB-KW"/>
</dbReference>
<feature type="compositionally biased region" description="Basic residues" evidence="7">
    <location>
        <begin position="536"/>
        <end position="548"/>
    </location>
</feature>
<dbReference type="VEuPathDB" id="AmoebaDB:EIN_173300"/>
<evidence type="ECO:0000313" key="9">
    <source>
        <dbReference type="EMBL" id="ELP84665.1"/>
    </source>
</evidence>
<dbReference type="SUPFAM" id="SSF52540">
    <property type="entry name" value="P-loop containing nucleoside triphosphate hydrolases"/>
    <property type="match status" value="1"/>
</dbReference>